<evidence type="ECO:0000313" key="9">
    <source>
        <dbReference type="EMBL" id="CAL6095816.1"/>
    </source>
</evidence>
<comment type="caution">
    <text evidence="6">The sequence shown here is derived from an EMBL/GenBank/DDBJ whole genome shotgun (WGS) entry which is preliminary data.</text>
</comment>
<sequence length="252" mass="29384">MSYQEFVEELIQNPDRVTELQTYDRYELCFTAQEKKEERKFAPFRETTRKRLEKALSEYPPFDASILSVVKQTVNDLKQYLDTHTSTEQDKVDLEAYQNAIIENDTVYLRPISAKTLADRLETTIFLSKQPQFISDSISQAYFDTAILYLSAFTMNKKLVQELQFNHPPVELLSQFQIVELETEDLKKKRWAAQESILAAKDLARYVVETSIECKKCHRKTVTMVEKQSRSADEATTLYYTCSACGYKWSIN</sequence>
<evidence type="ECO:0000313" key="10">
    <source>
        <dbReference type="Proteomes" id="UP001642409"/>
    </source>
</evidence>
<dbReference type="GO" id="GO:0003746">
    <property type="term" value="F:translation elongation factor activity"/>
    <property type="evidence" value="ECO:0007669"/>
    <property type="project" value="UniProtKB-KW"/>
</dbReference>
<keyword evidence="6" id="KW-0251">Elongation factor</keyword>
<dbReference type="AlphaFoldDB" id="A0AA86TUI9"/>
<evidence type="ECO:0000256" key="2">
    <source>
        <dbReference type="ARBA" id="ARBA00022771"/>
    </source>
</evidence>
<proteinExistence type="predicted"/>
<dbReference type="Proteomes" id="UP001642409">
    <property type="component" value="Unassembled WGS sequence"/>
</dbReference>
<evidence type="ECO:0000313" key="6">
    <source>
        <dbReference type="EMBL" id="CAI9929275.1"/>
    </source>
</evidence>
<gene>
    <name evidence="6" type="ORF">HINF_LOCUS16920</name>
    <name evidence="7" type="ORF">HINF_LOCUS50641</name>
    <name evidence="8" type="ORF">HINF_LOCUS62494</name>
    <name evidence="9" type="ORF">HINF_LOCUS68132</name>
</gene>
<evidence type="ECO:0000313" key="7">
    <source>
        <dbReference type="EMBL" id="CAI9962996.1"/>
    </source>
</evidence>
<dbReference type="EMBL" id="CATOUU010000963">
    <property type="protein sequence ID" value="CAI9962996.1"/>
    <property type="molecule type" value="Genomic_DNA"/>
</dbReference>
<name>A0AA86TUI9_9EUKA</name>
<dbReference type="EMBL" id="CAXDID020000479">
    <property type="protein sequence ID" value="CAL6095816.1"/>
    <property type="molecule type" value="Genomic_DNA"/>
</dbReference>
<dbReference type="Pfam" id="PF01096">
    <property type="entry name" value="Zn_ribbon_TFIIS"/>
    <property type="match status" value="1"/>
</dbReference>
<keyword evidence="10" id="KW-1185">Reference proteome</keyword>
<protein>
    <submittedName>
        <fullName evidence="6">Transcription elongation factor SII</fullName>
    </submittedName>
    <submittedName>
        <fullName evidence="8">Transcription_elongation factor SII</fullName>
    </submittedName>
</protein>
<organism evidence="6">
    <name type="scientific">Hexamita inflata</name>
    <dbReference type="NCBI Taxonomy" id="28002"/>
    <lineage>
        <taxon>Eukaryota</taxon>
        <taxon>Metamonada</taxon>
        <taxon>Diplomonadida</taxon>
        <taxon>Hexamitidae</taxon>
        <taxon>Hexamitinae</taxon>
        <taxon>Hexamita</taxon>
    </lineage>
</organism>
<reference evidence="8 10" key="2">
    <citation type="submission" date="2024-07" db="EMBL/GenBank/DDBJ databases">
        <authorList>
            <person name="Akdeniz Z."/>
        </authorList>
    </citation>
    <scope>NUCLEOTIDE SEQUENCE [LARGE SCALE GENOMIC DNA]</scope>
</reference>
<dbReference type="EMBL" id="CAXDID020000383">
    <property type="protein sequence ID" value="CAL6085042.1"/>
    <property type="molecule type" value="Genomic_DNA"/>
</dbReference>
<keyword evidence="6" id="KW-0648">Protein biosynthesis</keyword>
<dbReference type="InterPro" id="IPR001222">
    <property type="entry name" value="Znf_TFIIS"/>
</dbReference>
<dbReference type="GO" id="GO:0003676">
    <property type="term" value="F:nucleic acid binding"/>
    <property type="evidence" value="ECO:0007669"/>
    <property type="project" value="InterPro"/>
</dbReference>
<dbReference type="Gene3D" id="2.20.25.10">
    <property type="match status" value="1"/>
</dbReference>
<feature type="domain" description="TFIIS-type" evidence="5">
    <location>
        <begin position="210"/>
        <end position="250"/>
    </location>
</feature>
<reference evidence="6" key="1">
    <citation type="submission" date="2023-06" db="EMBL/GenBank/DDBJ databases">
        <authorList>
            <person name="Kurt Z."/>
        </authorList>
    </citation>
    <scope>NUCLEOTIDE SEQUENCE</scope>
</reference>
<evidence type="ECO:0000256" key="4">
    <source>
        <dbReference type="PROSITE-ProRule" id="PRU00472"/>
    </source>
</evidence>
<evidence type="ECO:0000256" key="1">
    <source>
        <dbReference type="ARBA" id="ARBA00022723"/>
    </source>
</evidence>
<dbReference type="GO" id="GO:0006351">
    <property type="term" value="P:DNA-templated transcription"/>
    <property type="evidence" value="ECO:0007669"/>
    <property type="project" value="InterPro"/>
</dbReference>
<keyword evidence="2 4" id="KW-0863">Zinc-finger</keyword>
<keyword evidence="1" id="KW-0479">Metal-binding</keyword>
<evidence type="ECO:0000259" key="5">
    <source>
        <dbReference type="PROSITE" id="PS51133"/>
    </source>
</evidence>
<dbReference type="EMBL" id="CATOUU010000429">
    <property type="protein sequence ID" value="CAI9929275.1"/>
    <property type="molecule type" value="Genomic_DNA"/>
</dbReference>
<dbReference type="SUPFAM" id="SSF57783">
    <property type="entry name" value="Zinc beta-ribbon"/>
    <property type="match status" value="1"/>
</dbReference>
<dbReference type="SMART" id="SM00440">
    <property type="entry name" value="ZnF_C2C2"/>
    <property type="match status" value="1"/>
</dbReference>
<dbReference type="PROSITE" id="PS51133">
    <property type="entry name" value="ZF_TFIIS_2"/>
    <property type="match status" value="1"/>
</dbReference>
<evidence type="ECO:0000256" key="3">
    <source>
        <dbReference type="ARBA" id="ARBA00022833"/>
    </source>
</evidence>
<keyword evidence="3" id="KW-0862">Zinc</keyword>
<accession>A0AA86TUI9</accession>
<evidence type="ECO:0000313" key="8">
    <source>
        <dbReference type="EMBL" id="CAL6085042.1"/>
    </source>
</evidence>
<dbReference type="GO" id="GO:0008270">
    <property type="term" value="F:zinc ion binding"/>
    <property type="evidence" value="ECO:0007669"/>
    <property type="project" value="UniProtKB-KW"/>
</dbReference>